<dbReference type="EMBL" id="UPHU01000001">
    <property type="protein sequence ID" value="VBA49732.1"/>
    <property type="molecule type" value="Genomic_DNA"/>
</dbReference>
<sequence length="105" mass="11703">MAYELTMKLEAMASAAHVLTIQADELQDELDSITRQWRELSSTWTGVAASAFTPPWEEWHSGAAVVAQILLEHSQLLMDSVEMMLDHKNTAAKAFAALYQKEPVV</sequence>
<dbReference type="NCBIfam" id="TIGR03930">
    <property type="entry name" value="WXG100_ESAT6"/>
    <property type="match status" value="1"/>
</dbReference>
<keyword evidence="2" id="KW-0175">Coiled coil</keyword>
<gene>
    <name evidence="3" type="ORF">LAUMK142_02146</name>
</gene>
<dbReference type="Gene3D" id="1.10.287.1060">
    <property type="entry name" value="ESAT-6-like"/>
    <property type="match status" value="1"/>
</dbReference>
<comment type="similarity">
    <text evidence="1">Belongs to the WXG100 family.</text>
</comment>
<dbReference type="Proteomes" id="UP000268285">
    <property type="component" value="Unassembled WGS sequence"/>
</dbReference>
<evidence type="ECO:0000313" key="4">
    <source>
        <dbReference type="Proteomes" id="UP000268285"/>
    </source>
</evidence>
<evidence type="ECO:0000256" key="2">
    <source>
        <dbReference type="SAM" id="Coils"/>
    </source>
</evidence>
<dbReference type="OrthoDB" id="3787781at2"/>
<name>A0A498QQV0_9MYCO</name>
<reference evidence="3 4" key="1">
    <citation type="submission" date="2018-09" db="EMBL/GenBank/DDBJ databases">
        <authorList>
            <person name="Tagini F."/>
        </authorList>
    </citation>
    <scope>NUCLEOTIDE SEQUENCE [LARGE SCALE GENOMIC DNA]</scope>
    <source>
        <strain evidence="3 4">MK142</strain>
    </source>
</reference>
<evidence type="ECO:0000256" key="1">
    <source>
        <dbReference type="RuleBase" id="RU362001"/>
    </source>
</evidence>
<dbReference type="InterPro" id="IPR010310">
    <property type="entry name" value="T7SS_ESAT-6-like"/>
</dbReference>
<feature type="coiled-coil region" evidence="2">
    <location>
        <begin position="9"/>
        <end position="43"/>
    </location>
</feature>
<dbReference type="RefSeq" id="WP_036403671.1">
    <property type="nucleotide sequence ID" value="NZ_JAIENV010000074.1"/>
</dbReference>
<organism evidence="3 4">
    <name type="scientific">Mycobacterium pseudokansasii</name>
    <dbReference type="NCBI Taxonomy" id="2341080"/>
    <lineage>
        <taxon>Bacteria</taxon>
        <taxon>Bacillati</taxon>
        <taxon>Actinomycetota</taxon>
        <taxon>Actinomycetes</taxon>
        <taxon>Mycobacteriales</taxon>
        <taxon>Mycobacteriaceae</taxon>
        <taxon>Mycobacterium</taxon>
    </lineage>
</organism>
<accession>A0A498QQV0</accession>
<dbReference type="AlphaFoldDB" id="A0A498QQV0"/>
<protein>
    <recommendedName>
        <fullName evidence="1">ESAT-6-like protein</fullName>
    </recommendedName>
</protein>
<proteinExistence type="inferred from homology"/>
<dbReference type="InterPro" id="IPR036689">
    <property type="entry name" value="ESAT-6-like_sf"/>
</dbReference>
<keyword evidence="4" id="KW-1185">Reference proteome</keyword>
<evidence type="ECO:0000313" key="3">
    <source>
        <dbReference type="EMBL" id="VBA49732.1"/>
    </source>
</evidence>
<dbReference type="Pfam" id="PF06013">
    <property type="entry name" value="WXG100"/>
    <property type="match status" value="1"/>
</dbReference>
<dbReference type="SUPFAM" id="SSF140453">
    <property type="entry name" value="EsxAB dimer-like"/>
    <property type="match status" value="1"/>
</dbReference>